<keyword evidence="3" id="KW-1185">Reference proteome</keyword>
<organism evidence="2 3">
    <name type="scientific">Sphingomonas oligophenolica</name>
    <dbReference type="NCBI Taxonomy" id="301154"/>
    <lineage>
        <taxon>Bacteria</taxon>
        <taxon>Pseudomonadati</taxon>
        <taxon>Pseudomonadota</taxon>
        <taxon>Alphaproteobacteria</taxon>
        <taxon>Sphingomonadales</taxon>
        <taxon>Sphingomonadaceae</taxon>
        <taxon>Sphingomonas</taxon>
    </lineage>
</organism>
<feature type="signal peptide" evidence="1">
    <location>
        <begin position="1"/>
        <end position="21"/>
    </location>
</feature>
<name>A0ABU9Y4B0_9SPHN</name>
<proteinExistence type="predicted"/>
<keyword evidence="1" id="KW-0732">Signal</keyword>
<dbReference type="RefSeq" id="WP_343889959.1">
    <property type="nucleotide sequence ID" value="NZ_BAAAEH010000028.1"/>
</dbReference>
<feature type="chain" id="PRO_5046907149" evidence="1">
    <location>
        <begin position="22"/>
        <end position="162"/>
    </location>
</feature>
<dbReference type="EMBL" id="JBDIME010000011">
    <property type="protein sequence ID" value="MEN2790640.1"/>
    <property type="molecule type" value="Genomic_DNA"/>
</dbReference>
<accession>A0ABU9Y4B0</accession>
<evidence type="ECO:0000256" key="1">
    <source>
        <dbReference type="SAM" id="SignalP"/>
    </source>
</evidence>
<sequence>MGWIARATGFLFLLSASQADAGGRIAYPSPGQMYALLAIDVQVTFNTAVPPAHSFRARSPLFELAQMRRSFVRTVSLEPSVRRYDMPVSARLPMMVDVGAESFRQDLFPEQQRARMVSPIDARLTFSIGGSYGPNGTLCLDGGVAGALWRMSHPLTVTSADP</sequence>
<dbReference type="Proteomes" id="UP001419910">
    <property type="component" value="Unassembled WGS sequence"/>
</dbReference>
<protein>
    <submittedName>
        <fullName evidence="2">Uncharacterized protein</fullName>
    </submittedName>
</protein>
<evidence type="ECO:0000313" key="2">
    <source>
        <dbReference type="EMBL" id="MEN2790640.1"/>
    </source>
</evidence>
<reference evidence="2 3" key="1">
    <citation type="submission" date="2024-05" db="EMBL/GenBank/DDBJ databases">
        <authorList>
            <person name="Liu Q."/>
            <person name="Xin Y.-H."/>
        </authorList>
    </citation>
    <scope>NUCLEOTIDE SEQUENCE [LARGE SCALE GENOMIC DNA]</scope>
    <source>
        <strain evidence="2 3">CGMCC 1.10181</strain>
    </source>
</reference>
<comment type="caution">
    <text evidence="2">The sequence shown here is derived from an EMBL/GenBank/DDBJ whole genome shotgun (WGS) entry which is preliminary data.</text>
</comment>
<gene>
    <name evidence="2" type="ORF">ABC974_13450</name>
</gene>
<evidence type="ECO:0000313" key="3">
    <source>
        <dbReference type="Proteomes" id="UP001419910"/>
    </source>
</evidence>